<dbReference type="EMBL" id="BAAAUX010000012">
    <property type="protein sequence ID" value="GAA2790199.1"/>
    <property type="molecule type" value="Genomic_DNA"/>
</dbReference>
<dbReference type="Pfam" id="PF01597">
    <property type="entry name" value="GCV_H"/>
    <property type="match status" value="1"/>
</dbReference>
<dbReference type="RefSeq" id="WP_344679879.1">
    <property type="nucleotide sequence ID" value="NZ_BAAAUX010000012.1"/>
</dbReference>
<evidence type="ECO:0000259" key="4">
    <source>
        <dbReference type="PROSITE" id="PS50968"/>
    </source>
</evidence>
<dbReference type="NCBIfam" id="TIGR00527">
    <property type="entry name" value="gcvH"/>
    <property type="match status" value="1"/>
</dbReference>
<feature type="domain" description="Lipoyl-binding" evidence="4">
    <location>
        <begin position="22"/>
        <end position="104"/>
    </location>
</feature>
<dbReference type="InterPro" id="IPR003016">
    <property type="entry name" value="2-oxoA_DH_lipoyl-BS"/>
</dbReference>
<dbReference type="PROSITE" id="PS50968">
    <property type="entry name" value="BIOTINYL_LIPOYL"/>
    <property type="match status" value="1"/>
</dbReference>
<comment type="function">
    <text evidence="3">The glycine cleavage system catalyzes the degradation of glycine. The H protein shuttles the methylamine group of glycine from the P protein to the T protein.</text>
</comment>
<keyword evidence="2 3" id="KW-0450">Lipoyl</keyword>
<comment type="subunit">
    <text evidence="3">The glycine cleavage system is composed of four proteins: P, T, L and H.</text>
</comment>
<dbReference type="NCBIfam" id="NF002270">
    <property type="entry name" value="PRK01202.1"/>
    <property type="match status" value="1"/>
</dbReference>
<evidence type="ECO:0000256" key="1">
    <source>
        <dbReference type="ARBA" id="ARBA00009249"/>
    </source>
</evidence>
<dbReference type="HAMAP" id="MF_00272">
    <property type="entry name" value="GcvH"/>
    <property type="match status" value="1"/>
</dbReference>
<evidence type="ECO:0000313" key="6">
    <source>
        <dbReference type="Proteomes" id="UP001500979"/>
    </source>
</evidence>
<protein>
    <recommendedName>
        <fullName evidence="3">Glycine cleavage system H protein</fullName>
    </recommendedName>
</protein>
<dbReference type="Proteomes" id="UP001500979">
    <property type="component" value="Unassembled WGS sequence"/>
</dbReference>
<dbReference type="PANTHER" id="PTHR11715">
    <property type="entry name" value="GLYCINE CLEAVAGE SYSTEM H PROTEIN"/>
    <property type="match status" value="1"/>
</dbReference>
<dbReference type="PANTHER" id="PTHR11715:SF3">
    <property type="entry name" value="GLYCINE CLEAVAGE SYSTEM H PROTEIN-RELATED"/>
    <property type="match status" value="1"/>
</dbReference>
<accession>A0ABN3VBU9</accession>
<dbReference type="InterPro" id="IPR000089">
    <property type="entry name" value="Biotin_lipoyl"/>
</dbReference>
<keyword evidence="6" id="KW-1185">Reference proteome</keyword>
<dbReference type="InterPro" id="IPR002930">
    <property type="entry name" value="GCV_H"/>
</dbReference>
<proteinExistence type="inferred from homology"/>
<evidence type="ECO:0000256" key="2">
    <source>
        <dbReference type="ARBA" id="ARBA00022823"/>
    </source>
</evidence>
<dbReference type="CDD" id="cd06848">
    <property type="entry name" value="GCS_H"/>
    <property type="match status" value="1"/>
</dbReference>
<comment type="caution">
    <text evidence="5">The sequence shown here is derived from an EMBL/GenBank/DDBJ whole genome shotgun (WGS) entry which is preliminary data.</text>
</comment>
<evidence type="ECO:0000313" key="5">
    <source>
        <dbReference type="EMBL" id="GAA2790199.1"/>
    </source>
</evidence>
<dbReference type="InterPro" id="IPR017453">
    <property type="entry name" value="GCV_H_sub"/>
</dbReference>
<feature type="modified residue" description="N6-lipoyllysine" evidence="3">
    <location>
        <position position="63"/>
    </location>
</feature>
<gene>
    <name evidence="5" type="primary">gcvH_1</name>
    <name evidence="3" type="synonym">gcvH</name>
    <name evidence="5" type="ORF">GCM10010470_26090</name>
</gene>
<dbReference type="SUPFAM" id="SSF51230">
    <property type="entry name" value="Single hybrid motif"/>
    <property type="match status" value="1"/>
</dbReference>
<comment type="cofactor">
    <cofactor evidence="3">
        <name>(R)-lipoate</name>
        <dbReference type="ChEBI" id="CHEBI:83088"/>
    </cofactor>
    <text evidence="3">Binds 1 lipoyl cofactor covalently.</text>
</comment>
<dbReference type="InterPro" id="IPR011053">
    <property type="entry name" value="Single_hybrid_motif"/>
</dbReference>
<reference evidence="5 6" key="1">
    <citation type="journal article" date="2019" name="Int. J. Syst. Evol. Microbiol.">
        <title>The Global Catalogue of Microorganisms (GCM) 10K type strain sequencing project: providing services to taxonomists for standard genome sequencing and annotation.</title>
        <authorList>
            <consortium name="The Broad Institute Genomics Platform"/>
            <consortium name="The Broad Institute Genome Sequencing Center for Infectious Disease"/>
            <person name="Wu L."/>
            <person name="Ma J."/>
        </authorList>
    </citation>
    <scope>NUCLEOTIDE SEQUENCE [LARGE SCALE GENOMIC DNA]</scope>
    <source>
        <strain evidence="5 6">JCM 9383</strain>
    </source>
</reference>
<dbReference type="InterPro" id="IPR033753">
    <property type="entry name" value="GCV_H/Fam206"/>
</dbReference>
<comment type="similarity">
    <text evidence="1 3">Belongs to the GcvH family.</text>
</comment>
<dbReference type="Gene3D" id="2.40.50.100">
    <property type="match status" value="1"/>
</dbReference>
<evidence type="ECO:0000256" key="3">
    <source>
        <dbReference type="HAMAP-Rule" id="MF_00272"/>
    </source>
</evidence>
<dbReference type="PROSITE" id="PS00189">
    <property type="entry name" value="LIPOYL"/>
    <property type="match status" value="1"/>
</dbReference>
<organism evidence="5 6">
    <name type="scientific">Saccharopolyspora taberi</name>
    <dbReference type="NCBI Taxonomy" id="60895"/>
    <lineage>
        <taxon>Bacteria</taxon>
        <taxon>Bacillati</taxon>
        <taxon>Actinomycetota</taxon>
        <taxon>Actinomycetes</taxon>
        <taxon>Pseudonocardiales</taxon>
        <taxon>Pseudonocardiaceae</taxon>
        <taxon>Saccharopolyspora</taxon>
    </lineage>
</organism>
<name>A0ABN3VBU9_9PSEU</name>
<sequence length="123" mass="13112">MSLPTNLRYTEEHEWIEDRDGVVRIGITPYAAESLGDIVFVELPEVGARIEAGGACGELESTKSVSDLYAPVTGEVVAINESVVSDPAQVNADPFGDGWLIEVRATETGEVLSAEQYAELTGA</sequence>